<reference evidence="2" key="2">
    <citation type="submission" date="2025-08" db="UniProtKB">
        <authorList>
            <consortium name="RefSeq"/>
        </authorList>
    </citation>
    <scope>IDENTIFICATION</scope>
    <source>
        <tissue evidence="2">Leaf</tissue>
    </source>
</reference>
<protein>
    <submittedName>
        <fullName evidence="2">Uncharacterized protein LOC142175292</fullName>
    </submittedName>
</protein>
<reference evidence="1" key="1">
    <citation type="journal article" date="2014" name="Nat. Commun.">
        <title>The tobacco genome sequence and its comparison with those of tomato and potato.</title>
        <authorList>
            <person name="Sierro N."/>
            <person name="Battey J.N."/>
            <person name="Ouadi S."/>
            <person name="Bakaher N."/>
            <person name="Bovet L."/>
            <person name="Willig A."/>
            <person name="Goepfert S."/>
            <person name="Peitsch M.C."/>
            <person name="Ivanov N.V."/>
        </authorList>
    </citation>
    <scope>NUCLEOTIDE SEQUENCE [LARGE SCALE GENOMIC DNA]</scope>
</reference>
<dbReference type="Proteomes" id="UP000790787">
    <property type="component" value="Chromosome 21"/>
</dbReference>
<organism evidence="1 2">
    <name type="scientific">Nicotiana tabacum</name>
    <name type="common">Common tobacco</name>
    <dbReference type="NCBI Taxonomy" id="4097"/>
    <lineage>
        <taxon>Eukaryota</taxon>
        <taxon>Viridiplantae</taxon>
        <taxon>Streptophyta</taxon>
        <taxon>Embryophyta</taxon>
        <taxon>Tracheophyta</taxon>
        <taxon>Spermatophyta</taxon>
        <taxon>Magnoliopsida</taxon>
        <taxon>eudicotyledons</taxon>
        <taxon>Gunneridae</taxon>
        <taxon>Pentapetalae</taxon>
        <taxon>asterids</taxon>
        <taxon>lamiids</taxon>
        <taxon>Solanales</taxon>
        <taxon>Solanaceae</taxon>
        <taxon>Nicotianoideae</taxon>
        <taxon>Nicotianeae</taxon>
        <taxon>Nicotiana</taxon>
    </lineage>
</organism>
<evidence type="ECO:0000313" key="1">
    <source>
        <dbReference type="Proteomes" id="UP000790787"/>
    </source>
</evidence>
<sequence length="379" mass="44435">MKDKPWWNLETNGQFTVKSAWQYIRKKREESKLYKFFWVKGLPFKVSFFMWRLWIAKLPLDDWILRLGYCRASTCWSCRNPKEEMLPRVFLTSLAARSVWNYFGAPAGFKTQGKQLVQLINEWWNKLGNTGLKAVYQALSSLIVWHLWKNRNSGMHGKYVSINRLIIQISTSIQMLLKVRRPGIKGVTANWPDLHDKGGIGDLIYAQQDAVEDATNNIAVAQAILEALRYIIPMQFPPCIIETDSLLMKNMLDEIWEPPWSIANQVDEIKTLLSRGVLHIVHELREGNKLADHLANLTLDQQHIQQVLDDMEDEEEIILVKRRRRYYGERRQEIGDRDDMTLPTQILREERRKDVFSNMFVNFAGTLEEVWLYVLAKPI</sequence>
<accession>A0AC58TL95</accession>
<proteinExistence type="predicted"/>
<evidence type="ECO:0000313" key="2">
    <source>
        <dbReference type="RefSeq" id="XP_075097980.1"/>
    </source>
</evidence>
<name>A0AC58TL95_TOBAC</name>
<dbReference type="RefSeq" id="XP_075097980.1">
    <property type="nucleotide sequence ID" value="XM_075241879.1"/>
</dbReference>
<keyword evidence="1" id="KW-1185">Reference proteome</keyword>
<gene>
    <name evidence="2" type="primary">LOC142175292</name>
</gene>